<feature type="domain" description="Nascent polypeptide-associated complex subunit alpha-like UBA" evidence="2">
    <location>
        <begin position="56"/>
        <end position="87"/>
    </location>
</feature>
<name>A0A7S0CJL6_9STRA</name>
<proteinExistence type="predicted"/>
<organism evidence="3">
    <name type="scientific">Proboscia inermis</name>
    <dbReference type="NCBI Taxonomy" id="420281"/>
    <lineage>
        <taxon>Eukaryota</taxon>
        <taxon>Sar</taxon>
        <taxon>Stramenopiles</taxon>
        <taxon>Ochrophyta</taxon>
        <taxon>Bacillariophyta</taxon>
        <taxon>Coscinodiscophyceae</taxon>
        <taxon>Rhizosoleniophycidae</taxon>
        <taxon>Rhizosoleniales</taxon>
        <taxon>Rhizosoleniaceae</taxon>
        <taxon>Proboscia</taxon>
    </lineage>
</organism>
<dbReference type="PANTHER" id="PTHR31184:SF2">
    <property type="entry name" value="HUNTINGTIN-INTERACTING PROTEIN K"/>
    <property type="match status" value="1"/>
</dbReference>
<sequence>MTTSEEEAKQLDSVTDHVQEQELDASKAQQAMSVLAQNPNSKSNSDTEAAAAAGKITVSKEDVAVIISELEVSEEVAERALREVGEVENGKSALVEALRRLVVA</sequence>
<dbReference type="PANTHER" id="PTHR31184">
    <property type="entry name" value="HUNTINGTIN-INTERACTING PROTEIN K FAMILY MEMBER"/>
    <property type="match status" value="1"/>
</dbReference>
<reference evidence="3" key="1">
    <citation type="submission" date="2021-01" db="EMBL/GenBank/DDBJ databases">
        <authorList>
            <person name="Corre E."/>
            <person name="Pelletier E."/>
            <person name="Niang G."/>
            <person name="Scheremetjew M."/>
            <person name="Finn R."/>
            <person name="Kale V."/>
            <person name="Holt S."/>
            <person name="Cochrane G."/>
            <person name="Meng A."/>
            <person name="Brown T."/>
            <person name="Cohen L."/>
        </authorList>
    </citation>
    <scope>NUCLEOTIDE SEQUENCE</scope>
    <source>
        <strain evidence="3">CCAP1064/1</strain>
    </source>
</reference>
<dbReference type="EMBL" id="HBEL01044631">
    <property type="protein sequence ID" value="CAD8424616.1"/>
    <property type="molecule type" value="Transcribed_RNA"/>
</dbReference>
<dbReference type="Pfam" id="PF19026">
    <property type="entry name" value="UBA_HYPK"/>
    <property type="match status" value="1"/>
</dbReference>
<dbReference type="InterPro" id="IPR044034">
    <property type="entry name" value="NAC-like_UBA"/>
</dbReference>
<evidence type="ECO:0000313" key="3">
    <source>
        <dbReference type="EMBL" id="CAD8424616.1"/>
    </source>
</evidence>
<feature type="compositionally biased region" description="Basic and acidic residues" evidence="1">
    <location>
        <begin position="1"/>
        <end position="20"/>
    </location>
</feature>
<dbReference type="CDD" id="cd14361">
    <property type="entry name" value="UBA_HYPK"/>
    <property type="match status" value="1"/>
</dbReference>
<gene>
    <name evidence="3" type="ORF">PINE0816_LOCUS20776</name>
</gene>
<evidence type="ECO:0000259" key="2">
    <source>
        <dbReference type="Pfam" id="PF19026"/>
    </source>
</evidence>
<feature type="region of interest" description="Disordered" evidence="1">
    <location>
        <begin position="1"/>
        <end position="54"/>
    </location>
</feature>
<dbReference type="GO" id="GO:0050821">
    <property type="term" value="P:protein stabilization"/>
    <property type="evidence" value="ECO:0007669"/>
    <property type="project" value="TreeGrafter"/>
</dbReference>
<evidence type="ECO:0000256" key="1">
    <source>
        <dbReference type="SAM" id="MobiDB-lite"/>
    </source>
</evidence>
<dbReference type="InterPro" id="IPR052617">
    <property type="entry name" value="Huntingtin-int_K"/>
</dbReference>
<accession>A0A7S0CJL6</accession>
<protein>
    <recommendedName>
        <fullName evidence="2">Nascent polypeptide-associated complex subunit alpha-like UBA domain-containing protein</fullName>
    </recommendedName>
</protein>
<dbReference type="AlphaFoldDB" id="A0A7S0CJL6"/>
<feature type="compositionally biased region" description="Polar residues" evidence="1">
    <location>
        <begin position="27"/>
        <end position="47"/>
    </location>
</feature>
<dbReference type="InterPro" id="IPR038922">
    <property type="entry name" value="HYPK_UBA"/>
</dbReference>